<name>A0A7L7SM94_9CAUD</name>
<keyword evidence="2" id="KW-0472">Membrane</keyword>
<feature type="transmembrane region" description="Helical" evidence="2">
    <location>
        <begin position="6"/>
        <end position="27"/>
    </location>
</feature>
<keyword evidence="2" id="KW-0812">Transmembrane</keyword>
<sequence>MKEMLTNEVFIGLVTAIFGGLMTYLGVARKSKSDAAGIYTTEIRNIIQELKEQNREKDLEISRLEDLAEKLRLQLAQSQELLDKLELKEKEMNALLEEKEQQIVELSRALREKERNKINGRNF</sequence>
<proteinExistence type="predicted"/>
<evidence type="ECO:0000313" key="3">
    <source>
        <dbReference type="EMBL" id="QOC57573.1"/>
    </source>
</evidence>
<keyword evidence="4" id="KW-1185">Reference proteome</keyword>
<protein>
    <submittedName>
        <fullName evidence="3">Uncharacterized protein</fullName>
    </submittedName>
</protein>
<feature type="coiled-coil region" evidence="1">
    <location>
        <begin position="47"/>
        <end position="116"/>
    </location>
</feature>
<reference evidence="3 4" key="1">
    <citation type="submission" date="2020-08" db="EMBL/GenBank/DDBJ databases">
        <authorList>
            <person name="Canfield G.S."/>
            <person name="Duerkop B.A."/>
        </authorList>
    </citation>
    <scope>NUCLEOTIDE SEQUENCE [LARGE SCALE GENOMIC DNA]</scope>
</reference>
<keyword evidence="2" id="KW-1133">Transmembrane helix</keyword>
<accession>A0A7L7SM94</accession>
<keyword evidence="1" id="KW-0175">Coiled coil</keyword>
<dbReference type="Proteomes" id="UP000516647">
    <property type="component" value="Segment"/>
</dbReference>
<evidence type="ECO:0000256" key="2">
    <source>
        <dbReference type="SAM" id="Phobius"/>
    </source>
</evidence>
<evidence type="ECO:0000313" key="4">
    <source>
        <dbReference type="Proteomes" id="UP000516647"/>
    </source>
</evidence>
<gene>
    <name evidence="3" type="ORF">phi9183_ORF080</name>
</gene>
<organism evidence="3 4">
    <name type="scientific">Enterococcus phage 9183</name>
    <dbReference type="NCBI Taxonomy" id="2763102"/>
    <lineage>
        <taxon>Viruses</taxon>
        <taxon>Duplodnaviria</taxon>
        <taxon>Heunggongvirae</taxon>
        <taxon>Uroviricota</taxon>
        <taxon>Caudoviricetes</taxon>
        <taxon>Andrewesvirinae</taxon>
        <taxon>Denvervirus</taxon>
        <taxon>Denvervirus dv9183</taxon>
    </lineage>
</organism>
<evidence type="ECO:0000256" key="1">
    <source>
        <dbReference type="SAM" id="Coils"/>
    </source>
</evidence>
<dbReference type="EMBL" id="MT939241">
    <property type="protein sequence ID" value="QOC57573.1"/>
    <property type="molecule type" value="Genomic_DNA"/>
</dbReference>